<dbReference type="OrthoDB" id="10260017at2759"/>
<accession>A0A8T8WUI5</accession>
<name>A0A8T8WUI5_ASPJA</name>
<dbReference type="AlphaFoldDB" id="A0A8T8WUI5"/>
<keyword evidence="4" id="KW-1185">Reference proteome</keyword>
<dbReference type="SUPFAM" id="SSF54001">
    <property type="entry name" value="Cysteine proteinases"/>
    <property type="match status" value="1"/>
</dbReference>
<dbReference type="Proteomes" id="UP000249497">
    <property type="component" value="Unassembled WGS sequence"/>
</dbReference>
<dbReference type="Pfam" id="PF00797">
    <property type="entry name" value="Acetyltransf_2"/>
    <property type="match status" value="1"/>
</dbReference>
<evidence type="ECO:0000256" key="1">
    <source>
        <dbReference type="ARBA" id="ARBA00006547"/>
    </source>
</evidence>
<dbReference type="PRINTS" id="PR01543">
    <property type="entry name" value="ANATRNSFRASE"/>
</dbReference>
<keyword evidence="2" id="KW-0012">Acyltransferase</keyword>
<dbReference type="PANTHER" id="PTHR11786:SF0">
    <property type="entry name" value="ARYLAMINE N-ACETYLTRANSFERASE 4-RELATED"/>
    <property type="match status" value="1"/>
</dbReference>
<protein>
    <submittedName>
        <fullName evidence="3">Arylamine N-acetyltransferase 1</fullName>
    </submittedName>
</protein>
<dbReference type="InterPro" id="IPR038765">
    <property type="entry name" value="Papain-like_cys_pep_sf"/>
</dbReference>
<dbReference type="GeneID" id="37172835"/>
<evidence type="ECO:0000313" key="4">
    <source>
        <dbReference type="Proteomes" id="UP000249497"/>
    </source>
</evidence>
<dbReference type="PANTHER" id="PTHR11786">
    <property type="entry name" value="N-HYDROXYARYLAMINE O-ACETYLTRANSFERASE"/>
    <property type="match status" value="1"/>
</dbReference>
<comment type="similarity">
    <text evidence="1 2">Belongs to the arylamine N-acetyltransferase family.</text>
</comment>
<reference evidence="3 4" key="1">
    <citation type="submission" date="2018-02" db="EMBL/GenBank/DDBJ databases">
        <title>The genomes of Aspergillus section Nigri reveals drivers in fungal speciation.</title>
        <authorList>
            <consortium name="DOE Joint Genome Institute"/>
            <person name="Vesth T.C."/>
            <person name="Nybo J."/>
            <person name="Theobald S."/>
            <person name="Brandl J."/>
            <person name="Frisvad J.C."/>
            <person name="Nielsen K.F."/>
            <person name="Lyhne E.K."/>
            <person name="Kogle M.E."/>
            <person name="Kuo A."/>
            <person name="Riley R."/>
            <person name="Clum A."/>
            <person name="Nolan M."/>
            <person name="Lipzen A."/>
            <person name="Salamov A."/>
            <person name="Henrissat B."/>
            <person name="Wiebenga A."/>
            <person name="De vries R.P."/>
            <person name="Grigoriev I.V."/>
            <person name="Mortensen U.H."/>
            <person name="Andersen M.R."/>
            <person name="Baker S.E."/>
        </authorList>
    </citation>
    <scope>NUCLEOTIDE SEQUENCE [LARGE SCALE GENOMIC DNA]</scope>
    <source>
        <strain evidence="3 4">CBS 114.51</strain>
    </source>
</reference>
<dbReference type="EMBL" id="KZ824814">
    <property type="protein sequence ID" value="RAH79471.1"/>
    <property type="molecule type" value="Genomic_DNA"/>
</dbReference>
<evidence type="ECO:0000313" key="3">
    <source>
        <dbReference type="EMBL" id="RAH79471.1"/>
    </source>
</evidence>
<dbReference type="RefSeq" id="XP_025525365.1">
    <property type="nucleotide sequence ID" value="XM_025669143.1"/>
</dbReference>
<dbReference type="InterPro" id="IPR001447">
    <property type="entry name" value="Arylamine_N-AcTrfase"/>
</dbReference>
<evidence type="ECO:0000256" key="2">
    <source>
        <dbReference type="RuleBase" id="RU003452"/>
    </source>
</evidence>
<dbReference type="InterPro" id="IPR053710">
    <property type="entry name" value="Arylamine_NAT_domain_sf"/>
</dbReference>
<dbReference type="Gene3D" id="3.30.2140.20">
    <property type="match status" value="1"/>
</dbReference>
<organism evidence="3 4">
    <name type="scientific">Aspergillus japonicus CBS 114.51</name>
    <dbReference type="NCBI Taxonomy" id="1448312"/>
    <lineage>
        <taxon>Eukaryota</taxon>
        <taxon>Fungi</taxon>
        <taxon>Dikarya</taxon>
        <taxon>Ascomycota</taxon>
        <taxon>Pezizomycotina</taxon>
        <taxon>Eurotiomycetes</taxon>
        <taxon>Eurotiomycetidae</taxon>
        <taxon>Eurotiales</taxon>
        <taxon>Aspergillaceae</taxon>
        <taxon>Aspergillus</taxon>
        <taxon>Aspergillus subgen. Circumdati</taxon>
    </lineage>
</organism>
<proteinExistence type="inferred from homology"/>
<dbReference type="GO" id="GO:0016407">
    <property type="term" value="F:acetyltransferase activity"/>
    <property type="evidence" value="ECO:0007669"/>
    <property type="project" value="InterPro"/>
</dbReference>
<gene>
    <name evidence="3" type="ORF">BO86DRAFT_343327</name>
</gene>
<keyword evidence="2" id="KW-0808">Transferase</keyword>
<sequence>MSPRIGIKGDIQIPYRAPGAEIPFSILVCTLQTILGMMDSGSALSPEQAEQYFAHIGLPMRGAQGRDLRPDLETLSAIQAHHLSRIPFENVALHYSNTPRISLEIADIHHKFIEKGRGGYCMEHNLLLCHVLRYKGFQVHLTGARLHRDATTPIPGWSGWEHVVNIVTLADRSQYMVDVGYGGDGPILPVPLTPTGVTLPNLGIQELRLQYESVPGLSSRPDQKFWTYQIRNGADRPWRLCYAFSDLEFHPPDLEVMNFYTSQFPGSFLTTRVLAIRFLARDGHIYGKVVLDQDKVKVNTGGKSVLVQTCVTEAERVEVLRERFGIQLTVEQQEGIIGRNSALAGC</sequence>